<feature type="region of interest" description="Disordered" evidence="1">
    <location>
        <begin position="1"/>
        <end position="28"/>
    </location>
</feature>
<dbReference type="Pfam" id="PF21787">
    <property type="entry name" value="TNP-like_RNaseH_N"/>
    <property type="match status" value="1"/>
</dbReference>
<accession>A0AAV8WKD5</accession>
<feature type="domain" description="THAP9-like helix-turn-helix" evidence="3">
    <location>
        <begin position="67"/>
        <end position="113"/>
    </location>
</feature>
<keyword evidence="2" id="KW-0472">Membrane</keyword>
<dbReference type="InterPro" id="IPR048365">
    <property type="entry name" value="TNP-like_RNaseH_N"/>
</dbReference>
<keyword evidence="2" id="KW-0812">Transmembrane</keyword>
<dbReference type="InterPro" id="IPR021896">
    <property type="entry name" value="THAP9-like_HTH"/>
</dbReference>
<dbReference type="AlphaFoldDB" id="A0AAV8WKD5"/>
<feature type="domain" description="Transposable element P transposase-like RNase H" evidence="4">
    <location>
        <begin position="120"/>
        <end position="206"/>
    </location>
</feature>
<feature type="transmembrane region" description="Helical" evidence="2">
    <location>
        <begin position="371"/>
        <end position="391"/>
    </location>
</feature>
<evidence type="ECO:0000259" key="4">
    <source>
        <dbReference type="Pfam" id="PF21787"/>
    </source>
</evidence>
<organism evidence="5 6">
    <name type="scientific">Rhamnusium bicolor</name>
    <dbReference type="NCBI Taxonomy" id="1586634"/>
    <lineage>
        <taxon>Eukaryota</taxon>
        <taxon>Metazoa</taxon>
        <taxon>Ecdysozoa</taxon>
        <taxon>Arthropoda</taxon>
        <taxon>Hexapoda</taxon>
        <taxon>Insecta</taxon>
        <taxon>Pterygota</taxon>
        <taxon>Neoptera</taxon>
        <taxon>Endopterygota</taxon>
        <taxon>Coleoptera</taxon>
        <taxon>Polyphaga</taxon>
        <taxon>Cucujiformia</taxon>
        <taxon>Chrysomeloidea</taxon>
        <taxon>Cerambycidae</taxon>
        <taxon>Lepturinae</taxon>
        <taxon>Rhagiini</taxon>
        <taxon>Rhamnusium</taxon>
    </lineage>
</organism>
<evidence type="ECO:0000313" key="5">
    <source>
        <dbReference type="EMBL" id="KAJ8926261.1"/>
    </source>
</evidence>
<name>A0AAV8WKD5_9CUCU</name>
<gene>
    <name evidence="5" type="ORF">NQ314_021382</name>
</gene>
<evidence type="ECO:0000259" key="3">
    <source>
        <dbReference type="Pfam" id="PF12017"/>
    </source>
</evidence>
<reference evidence="5" key="1">
    <citation type="journal article" date="2023" name="Insect Mol. Biol.">
        <title>Genome sequencing provides insights into the evolution of gene families encoding plant cell wall-degrading enzymes in longhorned beetles.</title>
        <authorList>
            <person name="Shin N.R."/>
            <person name="Okamura Y."/>
            <person name="Kirsch R."/>
            <person name="Pauchet Y."/>
        </authorList>
    </citation>
    <scope>NUCLEOTIDE SEQUENCE</scope>
    <source>
        <strain evidence="5">RBIC_L_NR</strain>
    </source>
</reference>
<dbReference type="Proteomes" id="UP001162156">
    <property type="component" value="Unassembled WGS sequence"/>
</dbReference>
<feature type="region of interest" description="Disordered" evidence="1">
    <location>
        <begin position="301"/>
        <end position="330"/>
    </location>
</feature>
<evidence type="ECO:0000256" key="1">
    <source>
        <dbReference type="SAM" id="MobiDB-lite"/>
    </source>
</evidence>
<dbReference type="Pfam" id="PF12017">
    <property type="entry name" value="Tnp_P_element"/>
    <property type="match status" value="1"/>
</dbReference>
<comment type="caution">
    <text evidence="5">The sequence shown here is derived from an EMBL/GenBank/DDBJ whole genome shotgun (WGS) entry which is preliminary data.</text>
</comment>
<dbReference type="EMBL" id="JANEYF010005962">
    <property type="protein sequence ID" value="KAJ8926261.1"/>
    <property type="molecule type" value="Genomic_DNA"/>
</dbReference>
<keyword evidence="2" id="KW-1133">Transmembrane helix</keyword>
<keyword evidence="6" id="KW-1185">Reference proteome</keyword>
<feature type="compositionally biased region" description="Polar residues" evidence="1">
    <location>
        <begin position="301"/>
        <end position="318"/>
    </location>
</feature>
<sequence length="399" mass="44420">MPDVTKHVPIVGTSSESDGLGEEEIPKKRRKPLPRYFGDCWSDDMNSPRRAKRSWAIATKTISLESKRPSRQKCPPELRAFALTLSFYSLKAYSYASEKFNNSLPHPDTISKWYRSIDGSPGFTEEAQTLLKAKVSEYESLSQKVEWTGQKFSGFVDIGTTIEGDTLLEARVALVFMLVGVNGHWMVSVGYFLIDGLKVIKRSALVFYDSAYVLLLSSSLDYHGFPEKEHLCNLSHCGHWGKLADGRLSKLSPAMEALSFNIPSALEQQPSGMNKDSLPPPKHKSPSRLARNARRLKLHITKQTASQSSDFPSWSQATHGPRNLPGVPRRPHVETPLLPLPLQESYMDPNPASLYTDMEDAMQLARLEATATLTAAIIFGPAIQMGAVYVFHNQKPMIG</sequence>
<feature type="region of interest" description="Disordered" evidence="1">
    <location>
        <begin position="266"/>
        <end position="289"/>
    </location>
</feature>
<evidence type="ECO:0000313" key="6">
    <source>
        <dbReference type="Proteomes" id="UP001162156"/>
    </source>
</evidence>
<protein>
    <submittedName>
        <fullName evidence="5">Uncharacterized protein</fullName>
    </submittedName>
</protein>
<proteinExistence type="predicted"/>
<evidence type="ECO:0000256" key="2">
    <source>
        <dbReference type="SAM" id="Phobius"/>
    </source>
</evidence>
<feature type="transmembrane region" description="Helical" evidence="2">
    <location>
        <begin position="172"/>
        <end position="194"/>
    </location>
</feature>